<gene>
    <name evidence="3" type="ORF">DA73_0210735</name>
    <name evidence="2" type="ORF">DA73_0400038110</name>
</gene>
<dbReference type="Proteomes" id="UP000029738">
    <property type="component" value="Unassembled WGS sequence"/>
</dbReference>
<evidence type="ECO:0000256" key="1">
    <source>
        <dbReference type="SAM" id="MobiDB-lite"/>
    </source>
</evidence>
<dbReference type="EMBL" id="JHEG02000037">
    <property type="protein sequence ID" value="KIE12070.1"/>
    <property type="molecule type" value="Genomic_DNA"/>
</dbReference>
<dbReference type="AlphaFoldDB" id="A0A0C1RJ89"/>
<protein>
    <submittedName>
        <fullName evidence="2">Cryptochrome/photolyase family protein</fullName>
    </submittedName>
    <submittedName>
        <fullName evidence="3">Deoxyribodipyrimidine photolyase</fullName>
    </submittedName>
</protein>
<dbReference type="OrthoDB" id="5288100at2"/>
<dbReference type="Gene3D" id="1.10.10.1710">
    <property type="entry name" value="Deoxyribodipyrimidine photolyase-related"/>
    <property type="match status" value="1"/>
</dbReference>
<organism evidence="3">
    <name type="scientific">Tolypothrix bouteillei VB521301</name>
    <dbReference type="NCBI Taxonomy" id="1479485"/>
    <lineage>
        <taxon>Bacteria</taxon>
        <taxon>Bacillati</taxon>
        <taxon>Cyanobacteriota</taxon>
        <taxon>Cyanophyceae</taxon>
        <taxon>Nostocales</taxon>
        <taxon>Tolypothrichaceae</taxon>
        <taxon>Tolypothrix</taxon>
    </lineage>
</organism>
<dbReference type="GO" id="GO:0016829">
    <property type="term" value="F:lyase activity"/>
    <property type="evidence" value="ECO:0007669"/>
    <property type="project" value="UniProtKB-KW"/>
</dbReference>
<dbReference type="PANTHER" id="PTHR38657:SF1">
    <property type="entry name" value="SLR1343 PROTEIN"/>
    <property type="match status" value="1"/>
</dbReference>
<reference evidence="2" key="2">
    <citation type="submission" date="2019-11" db="EMBL/GenBank/DDBJ databases">
        <title>Improved Assembly of Tolypothrix boutellei genome.</title>
        <authorList>
            <person name="Sarangi A.N."/>
            <person name="Mukherjee M."/>
            <person name="Ghosh S."/>
            <person name="Singh D."/>
            <person name="Das A."/>
            <person name="Kant S."/>
            <person name="Prusty A."/>
            <person name="Tripathy S."/>
        </authorList>
    </citation>
    <scope>NUCLEOTIDE SEQUENCE</scope>
    <source>
        <strain evidence="2">VB521301</strain>
    </source>
</reference>
<dbReference type="InterPro" id="IPR007357">
    <property type="entry name" value="PhrB-like"/>
</dbReference>
<dbReference type="PANTHER" id="PTHR38657">
    <property type="entry name" value="SLR1343 PROTEIN"/>
    <property type="match status" value="1"/>
</dbReference>
<dbReference type="Pfam" id="PF04244">
    <property type="entry name" value="DPRP"/>
    <property type="match status" value="1"/>
</dbReference>
<evidence type="ECO:0000313" key="4">
    <source>
        <dbReference type="Proteomes" id="UP000029738"/>
    </source>
</evidence>
<evidence type="ECO:0000313" key="2">
    <source>
        <dbReference type="EMBL" id="KAF3890621.1"/>
    </source>
</evidence>
<sequence length="535" mass="62623">MTIGVWVLGDQLWSEQAALQSCLKTDKVQVIMIESLHHVQARPYHKQKLVLVWSAMRHFAEELQQLGYSVTYKTAEDFETPLQQWIKEKQITELRVMIPNDLPFLKLIENLEKLYLSSLDCQLTLIPNNHFLWNSEEFKTWAKLRKRLLMEDFYREGRRRFQILMEGDKPTGGQWNFDKNNRQPPKGKLKTPPAKWFEPDDITQKVITHVNSLPIPTYGTEILQPQPVADTRPQDNQFSASVSAHLRLNNREPFRWGVTRSQALEVLDWFVNNRLPDFGPYQDAMVTGEETMWHAMLSPYLNVGLLQPLEVIQAAEKAYHQNKLSLNSVEGFIRQVLGWREYMHGIYHLVSADYPEKNWFNHTQPLPEFFWTGDTDLNCLRQILSQLQRTGYAHHIQRLMVLSNFALIAGISPQEVENWFHATFIDAYDWVMQTNVIGMGLFADGGVLASKPYAASGNYVNKMSDYCKGCDRNPKERIGEKACPFNFFYWDFLDRHRDKLQFQGRMNFILGHLDRISHEELETIRKQARDWHATF</sequence>
<dbReference type="InterPro" id="IPR036134">
    <property type="entry name" value="Crypto/Photolyase_FAD-like_sf"/>
</dbReference>
<dbReference type="InterPro" id="IPR052551">
    <property type="entry name" value="UV-DNA_repair_photolyase"/>
</dbReference>
<comment type="caution">
    <text evidence="3">The sequence shown here is derived from an EMBL/GenBank/DDBJ whole genome shotgun (WGS) entry which is preliminary data.</text>
</comment>
<dbReference type="Gene3D" id="3.40.50.620">
    <property type="entry name" value="HUPs"/>
    <property type="match status" value="1"/>
</dbReference>
<dbReference type="InterPro" id="IPR014729">
    <property type="entry name" value="Rossmann-like_a/b/a_fold"/>
</dbReference>
<evidence type="ECO:0000313" key="3">
    <source>
        <dbReference type="EMBL" id="KIE12070.1"/>
    </source>
</evidence>
<dbReference type="STRING" id="1479485.DA73_0210735"/>
<name>A0A0C1RJ89_9CYAN</name>
<dbReference type="Gene3D" id="1.25.40.80">
    <property type="match status" value="1"/>
</dbReference>
<feature type="region of interest" description="Disordered" evidence="1">
    <location>
        <begin position="172"/>
        <end position="192"/>
    </location>
</feature>
<keyword evidence="4" id="KW-1185">Reference proteome</keyword>
<dbReference type="RefSeq" id="WP_050045474.1">
    <property type="nucleotide sequence ID" value="NZ_JHEG04000001.1"/>
</dbReference>
<dbReference type="SUPFAM" id="SSF48173">
    <property type="entry name" value="Cryptochrome/photolyase FAD-binding domain"/>
    <property type="match status" value="1"/>
</dbReference>
<keyword evidence="3" id="KW-0456">Lyase</keyword>
<reference evidence="3" key="1">
    <citation type="journal article" date="2015" name="Genome Announc.">
        <title>Draft Genome Sequence of Tolypothrix boutellei Strain VB521301.</title>
        <authorList>
            <person name="Chandrababunaidu M.M."/>
            <person name="Singh D."/>
            <person name="Sen D."/>
            <person name="Bhan S."/>
            <person name="Das S."/>
            <person name="Gupta A."/>
            <person name="Adhikary S.P."/>
            <person name="Tripathy S."/>
        </authorList>
    </citation>
    <scope>NUCLEOTIDE SEQUENCE</scope>
    <source>
        <strain evidence="3">VB521301</strain>
    </source>
</reference>
<accession>A0A0C1RJ89</accession>
<dbReference type="Gene3D" id="1.10.579.10">
    <property type="entry name" value="DNA Cyclobutane Dipyrimidine Photolyase, subunit A, domain 3"/>
    <property type="match status" value="1"/>
</dbReference>
<proteinExistence type="predicted"/>
<dbReference type="EMBL" id="JHEG04000001">
    <property type="protein sequence ID" value="KAF3890621.1"/>
    <property type="molecule type" value="Genomic_DNA"/>
</dbReference>